<evidence type="ECO:0000256" key="6">
    <source>
        <dbReference type="ARBA" id="ARBA00022688"/>
    </source>
</evidence>
<keyword evidence="3 13" id="KW-1003">Cell membrane</keyword>
<dbReference type="AlphaFoldDB" id="A0AAE4GES5"/>
<keyword evidence="4" id="KW-0997">Cell inner membrane</keyword>
<keyword evidence="9 13" id="KW-0418">Kinase</keyword>
<name>A0AAE4GES5_9BURK</name>
<dbReference type="EC" id="2.7.-.-" evidence="13"/>
<evidence type="ECO:0000256" key="7">
    <source>
        <dbReference type="ARBA" id="ARBA00022692"/>
    </source>
</evidence>
<comment type="function">
    <text evidence="13">Is probably a protein kinase regulator of UbiI activity which is involved in aerobic coenzyme Q (ubiquinone) biosynthesis.</text>
</comment>
<evidence type="ECO:0000256" key="1">
    <source>
        <dbReference type="ARBA" id="ARBA00005020"/>
    </source>
</evidence>
<dbReference type="GO" id="GO:0006744">
    <property type="term" value="P:ubiquinone biosynthetic process"/>
    <property type="evidence" value="ECO:0007669"/>
    <property type="project" value="UniProtKB-KW"/>
</dbReference>
<keyword evidence="8 13" id="KW-0547">Nucleotide-binding</keyword>
<comment type="similarity">
    <text evidence="2">Belongs to the protein kinase superfamily. ADCK protein kinase family.</text>
</comment>
<evidence type="ECO:0000313" key="15">
    <source>
        <dbReference type="EMBL" id="MDT0339860.1"/>
    </source>
</evidence>
<comment type="subcellular location">
    <subcellularLocation>
        <location evidence="13">Cell membrane</location>
        <topology evidence="13">Single-pass membrane protein</topology>
    </subcellularLocation>
</comment>
<evidence type="ECO:0000256" key="5">
    <source>
        <dbReference type="ARBA" id="ARBA00022679"/>
    </source>
</evidence>
<proteinExistence type="inferred from homology"/>
<comment type="caution">
    <text evidence="13">Lacks conserved residue(s) required for the propagation of feature annotation.</text>
</comment>
<comment type="caution">
    <text evidence="15">The sequence shown here is derived from an EMBL/GenBank/DDBJ whole genome shotgun (WGS) entry which is preliminary data.</text>
</comment>
<dbReference type="GO" id="GO:0010795">
    <property type="term" value="P:regulation of ubiquinone biosynthetic process"/>
    <property type="evidence" value="ECO:0007669"/>
    <property type="project" value="UniProtKB-UniRule"/>
</dbReference>
<dbReference type="NCBIfam" id="TIGR01982">
    <property type="entry name" value="UbiB"/>
    <property type="match status" value="1"/>
</dbReference>
<evidence type="ECO:0000256" key="3">
    <source>
        <dbReference type="ARBA" id="ARBA00022475"/>
    </source>
</evidence>
<dbReference type="GO" id="GO:0004672">
    <property type="term" value="F:protein kinase activity"/>
    <property type="evidence" value="ECO:0007669"/>
    <property type="project" value="UniProtKB-UniRule"/>
</dbReference>
<dbReference type="InterPro" id="IPR004147">
    <property type="entry name" value="ABC1_dom"/>
</dbReference>
<evidence type="ECO:0000259" key="14">
    <source>
        <dbReference type="Pfam" id="PF03109"/>
    </source>
</evidence>
<protein>
    <recommendedName>
        <fullName evidence="13">Probable protein kinase UbiB</fullName>
        <ecNumber evidence="13">2.7.-.-</ecNumber>
    </recommendedName>
    <alternativeName>
        <fullName evidence="13">Ubiquinone biosynthesis protein UbiB</fullName>
    </alternativeName>
</protein>
<dbReference type="GO" id="GO:0005524">
    <property type="term" value="F:ATP binding"/>
    <property type="evidence" value="ECO:0007669"/>
    <property type="project" value="UniProtKB-KW"/>
</dbReference>
<dbReference type="PANTHER" id="PTHR10566:SF113">
    <property type="entry name" value="PROTEIN ACTIVITY OF BC1 COMPLEX KINASE 7, CHLOROPLASTIC"/>
    <property type="match status" value="1"/>
</dbReference>
<dbReference type="InterPro" id="IPR045308">
    <property type="entry name" value="UbiB_bact"/>
</dbReference>
<feature type="domain" description="ABC1 atypical kinase-like" evidence="14">
    <location>
        <begin position="90"/>
        <end position="338"/>
    </location>
</feature>
<dbReference type="RefSeq" id="WP_310838466.1">
    <property type="nucleotide sequence ID" value="NZ_JAVLSM010000015.1"/>
</dbReference>
<dbReference type="InterPro" id="IPR011009">
    <property type="entry name" value="Kinase-like_dom_sf"/>
</dbReference>
<evidence type="ECO:0000256" key="13">
    <source>
        <dbReference type="HAMAP-Rule" id="MF_00414"/>
    </source>
</evidence>
<sequence length="524" mass="60336">MLLRSMRLLKIIRVAILYGLDEIIASEFAPPRIARIINRIFFWRDLTAPRGERLRRALEDLGPIFIKFGQVLSTRRDLMPPDIANELTLLQDRVPPFDSELAVKQIEKSLGAHPDQLFASFERTPVASASIAQVHFATLKDGKEVAVKVLRPGMRDIIDHDIGLMHVAADWLERLWADGRRLKAKEVVGEFDKYLHDELDLMREAANASQLRRNFAESTLLMVPEMYWDYCSSSVIVMERMYGIPISQTERLRAEGVDLSKLSRDGVEIFFTQVFRDGFFHADMHPGNILVSVAPETFGRYIALDFGIVGTLNDYDKDYLSQNFLAFFRRDYKRVAEAHIESGWAPKETRVDELEAAVRACCEPIFDRPLKDISFGQVLLRLFQTSRRFNVEVQPQLVLLQKTLLNVEGLGRQLDPDLDLWKTAKPYLERWMSEQIGWRGFVEQLKVEVPRYSRLLPELPRLAHQALTRYTDGESQPQNTELIRKLLAEQRRTNMLLGVIVYFGGGLIGGIIVIQVLMHFLKFY</sequence>
<keyword evidence="12 13" id="KW-0472">Membrane</keyword>
<evidence type="ECO:0000256" key="8">
    <source>
        <dbReference type="ARBA" id="ARBA00022741"/>
    </source>
</evidence>
<dbReference type="CDD" id="cd13972">
    <property type="entry name" value="UbiB"/>
    <property type="match status" value="1"/>
</dbReference>
<feature type="active site" description="Proton acceptor" evidence="13">
    <location>
        <position position="283"/>
    </location>
</feature>
<dbReference type="InterPro" id="IPR010232">
    <property type="entry name" value="UbiB"/>
</dbReference>
<dbReference type="HAMAP" id="MF_00414">
    <property type="entry name" value="UbiB"/>
    <property type="match status" value="1"/>
</dbReference>
<dbReference type="Pfam" id="PF03109">
    <property type="entry name" value="ABC1"/>
    <property type="match status" value="1"/>
</dbReference>
<evidence type="ECO:0000256" key="4">
    <source>
        <dbReference type="ARBA" id="ARBA00022519"/>
    </source>
</evidence>
<evidence type="ECO:0000256" key="10">
    <source>
        <dbReference type="ARBA" id="ARBA00022840"/>
    </source>
</evidence>
<feature type="transmembrane region" description="Helical" evidence="13">
    <location>
        <begin position="495"/>
        <end position="521"/>
    </location>
</feature>
<dbReference type="GO" id="GO:0005886">
    <property type="term" value="C:plasma membrane"/>
    <property type="evidence" value="ECO:0007669"/>
    <property type="project" value="UniProtKB-SubCell"/>
</dbReference>
<keyword evidence="15" id="KW-0830">Ubiquinone</keyword>
<gene>
    <name evidence="13 15" type="primary">ubiB</name>
    <name evidence="15" type="ORF">RJN63_23730</name>
</gene>
<dbReference type="SUPFAM" id="SSF56112">
    <property type="entry name" value="Protein kinase-like (PK-like)"/>
    <property type="match status" value="1"/>
</dbReference>
<feature type="binding site" evidence="13">
    <location>
        <begin position="126"/>
        <end position="134"/>
    </location>
    <ligand>
        <name>ATP</name>
        <dbReference type="ChEBI" id="CHEBI:30616"/>
    </ligand>
</feature>
<feature type="binding site" evidence="13">
    <location>
        <position position="148"/>
    </location>
    <ligand>
        <name>ATP</name>
        <dbReference type="ChEBI" id="CHEBI:30616"/>
    </ligand>
</feature>
<comment type="similarity">
    <text evidence="13">Belongs to the ABC1 family. UbiB subfamily.</text>
</comment>
<reference evidence="15" key="1">
    <citation type="submission" date="2023-02" db="EMBL/GenBank/DDBJ databases">
        <title>Description of Herbaspirillum huttiense subsp. nephrolepsisexaltata and Herbaspirillum huttiense subsp. lycopersicon.</title>
        <authorList>
            <person name="Poudel M."/>
            <person name="Sharma A."/>
            <person name="Goss E."/>
            <person name="Tapia J.H."/>
            <person name="Harmon C.M."/>
            <person name="Jones J.B."/>
        </authorList>
    </citation>
    <scope>NUCLEOTIDE SEQUENCE</scope>
    <source>
        <strain evidence="15">NC40101</strain>
    </source>
</reference>
<evidence type="ECO:0000256" key="12">
    <source>
        <dbReference type="ARBA" id="ARBA00023136"/>
    </source>
</evidence>
<accession>A0AAE4GES5</accession>
<dbReference type="NCBIfam" id="NF003404">
    <property type="entry name" value="PRK04750.1"/>
    <property type="match status" value="1"/>
</dbReference>
<evidence type="ECO:0000256" key="11">
    <source>
        <dbReference type="ARBA" id="ARBA00022989"/>
    </source>
</evidence>
<evidence type="ECO:0000256" key="9">
    <source>
        <dbReference type="ARBA" id="ARBA00022777"/>
    </source>
</evidence>
<keyword evidence="6 13" id="KW-0831">Ubiquinone biosynthesis</keyword>
<keyword evidence="7 13" id="KW-0812">Transmembrane</keyword>
<comment type="pathway">
    <text evidence="1 13">Cofactor biosynthesis; ubiquinone biosynthesis [regulation].</text>
</comment>
<dbReference type="EMBL" id="JAVRAA010000016">
    <property type="protein sequence ID" value="MDT0339860.1"/>
    <property type="molecule type" value="Genomic_DNA"/>
</dbReference>
<evidence type="ECO:0000256" key="2">
    <source>
        <dbReference type="ARBA" id="ARBA00009670"/>
    </source>
</evidence>
<keyword evidence="10 13" id="KW-0067">ATP-binding</keyword>
<keyword evidence="11 13" id="KW-1133">Transmembrane helix</keyword>
<organism evidence="15">
    <name type="scientific">Herbaspirillum huttiense subsp. nephrolepidis</name>
    <dbReference type="NCBI Taxonomy" id="3075126"/>
    <lineage>
        <taxon>Bacteria</taxon>
        <taxon>Pseudomonadati</taxon>
        <taxon>Pseudomonadota</taxon>
        <taxon>Betaproteobacteria</taxon>
        <taxon>Burkholderiales</taxon>
        <taxon>Oxalobacteraceae</taxon>
        <taxon>Herbaspirillum</taxon>
    </lineage>
</organism>
<keyword evidence="5 13" id="KW-0808">Transferase</keyword>
<dbReference type="InterPro" id="IPR050154">
    <property type="entry name" value="UbiB_kinase"/>
</dbReference>
<dbReference type="PANTHER" id="PTHR10566">
    <property type="entry name" value="CHAPERONE-ACTIVITY OF BC1 COMPLEX CABC1 -RELATED"/>
    <property type="match status" value="1"/>
</dbReference>